<dbReference type="HAMAP" id="MF_00197">
    <property type="entry name" value="DAP_epimerase"/>
    <property type="match status" value="1"/>
</dbReference>
<comment type="similarity">
    <text evidence="2 8">Belongs to the diaminopimelate epimerase family.</text>
</comment>
<dbReference type="Proteomes" id="UP000477488">
    <property type="component" value="Unassembled WGS sequence"/>
</dbReference>
<dbReference type="AlphaFoldDB" id="A0A6L5XHF4"/>
<evidence type="ECO:0000256" key="1">
    <source>
        <dbReference type="ARBA" id="ARBA00005196"/>
    </source>
</evidence>
<comment type="catalytic activity">
    <reaction evidence="7 8">
        <text>(2S,6S)-2,6-diaminopimelate = meso-2,6-diaminopimelate</text>
        <dbReference type="Rhea" id="RHEA:15393"/>
        <dbReference type="ChEBI" id="CHEBI:57609"/>
        <dbReference type="ChEBI" id="CHEBI:57791"/>
        <dbReference type="EC" id="5.1.1.7"/>
    </reaction>
</comment>
<dbReference type="Pfam" id="PF01678">
    <property type="entry name" value="DAP_epimerase"/>
    <property type="match status" value="2"/>
</dbReference>
<evidence type="ECO:0000256" key="8">
    <source>
        <dbReference type="HAMAP-Rule" id="MF_00197"/>
    </source>
</evidence>
<dbReference type="PROSITE" id="PS01326">
    <property type="entry name" value="DAP_EPIMERASE"/>
    <property type="match status" value="1"/>
</dbReference>
<dbReference type="SUPFAM" id="SSF54506">
    <property type="entry name" value="Diaminopimelate epimerase-like"/>
    <property type="match status" value="2"/>
</dbReference>
<feature type="site" description="Could be important to modulate the pK values of the two catalytic cysteine residues" evidence="8">
    <location>
        <position position="174"/>
    </location>
</feature>
<feature type="binding site" evidence="8">
    <location>
        <begin position="233"/>
        <end position="234"/>
    </location>
    <ligand>
        <name>substrate</name>
    </ligand>
</feature>
<feature type="binding site" evidence="8">
    <location>
        <position position="205"/>
    </location>
    <ligand>
        <name>substrate</name>
    </ligand>
</feature>
<comment type="pathway">
    <text evidence="1 8">Amino-acid biosynthesis; L-lysine biosynthesis via DAP pathway; DL-2,6-diaminopimelate from LL-2,6-diaminopimelate: step 1/1.</text>
</comment>
<feature type="site" description="Could be important to modulate the pK values of the two catalytic cysteine residues" evidence="8">
    <location>
        <position position="223"/>
    </location>
</feature>
<evidence type="ECO:0000256" key="5">
    <source>
        <dbReference type="ARBA" id="ARBA00023154"/>
    </source>
</evidence>
<evidence type="ECO:0000313" key="10">
    <source>
        <dbReference type="EMBL" id="MSS26620.1"/>
    </source>
</evidence>
<evidence type="ECO:0000256" key="6">
    <source>
        <dbReference type="ARBA" id="ARBA00023235"/>
    </source>
</evidence>
<evidence type="ECO:0000256" key="2">
    <source>
        <dbReference type="ARBA" id="ARBA00010219"/>
    </source>
</evidence>
<sequence>MVAGLHFTKMQGIGNDYVYVNGFEERVDNPGELAKRISDRHFGVGSDGLVLILPSGVADLRMRMFNADGSEAEMCGNATRCVGKYARDHGIVNKDVIRLETAAGIKIIRLLFEAGEVCGATVDMGEPVLAPDRIPVLVAPALTEGEDPQRFIARPVEVGGRTYAITAVSMGNPHAVVFMDGIDDLDLPKLGPKFEHHPIFPKRTNTEFVEVASSDKIRMRVWERGAGETLACGTGACAAAVASVLNGHTGRSLDVELKGGVLHIDWDKSDGHVYMTGGAVTVFDGVYFI</sequence>
<protein>
    <recommendedName>
        <fullName evidence="3 8">Diaminopimelate epimerase</fullName>
        <shortName evidence="8">DAP epimerase</shortName>
        <ecNumber evidence="3 8">5.1.1.7</ecNumber>
    </recommendedName>
    <alternativeName>
        <fullName evidence="8">PLP-independent amino acid racemase</fullName>
    </alternativeName>
</protein>
<dbReference type="InterPro" id="IPR018510">
    <property type="entry name" value="DAP_epimerase_AS"/>
</dbReference>
<keyword evidence="5 8" id="KW-0457">Lysine biosynthesis</keyword>
<gene>
    <name evidence="8" type="primary">dapF</name>
    <name evidence="10" type="ORF">FYJ44_00850</name>
</gene>
<dbReference type="GO" id="GO:0008837">
    <property type="term" value="F:diaminopimelate epimerase activity"/>
    <property type="evidence" value="ECO:0007669"/>
    <property type="project" value="UniProtKB-UniRule"/>
</dbReference>
<keyword evidence="4 8" id="KW-0028">Amino-acid biosynthesis</keyword>
<name>A0A6L5XHF4_9BACT</name>
<dbReference type="EMBL" id="VUMH01000001">
    <property type="protein sequence ID" value="MSS26620.1"/>
    <property type="molecule type" value="Genomic_DNA"/>
</dbReference>
<evidence type="ECO:0000256" key="3">
    <source>
        <dbReference type="ARBA" id="ARBA00013080"/>
    </source>
</evidence>
<dbReference type="EC" id="5.1.1.7" evidence="3 8"/>
<keyword evidence="6 8" id="KW-0413">Isomerase</keyword>
<evidence type="ECO:0000256" key="7">
    <source>
        <dbReference type="ARBA" id="ARBA00051712"/>
    </source>
</evidence>
<dbReference type="NCBIfam" id="TIGR00652">
    <property type="entry name" value="DapF"/>
    <property type="match status" value="1"/>
</dbReference>
<comment type="subunit">
    <text evidence="8">Homodimer.</text>
</comment>
<feature type="active site" evidence="9">
    <location>
        <position position="75"/>
    </location>
</feature>
<dbReference type="UniPathway" id="UPA00034">
    <property type="reaction ID" value="UER00025"/>
</dbReference>
<comment type="caution">
    <text evidence="8">Lacks conserved residue(s) required for the propagation of feature annotation.</text>
</comment>
<keyword evidence="8" id="KW-0963">Cytoplasm</keyword>
<comment type="caution">
    <text evidence="10">The sequence shown here is derived from an EMBL/GenBank/DDBJ whole genome shotgun (WGS) entry which is preliminary data.</text>
</comment>
<feature type="binding site" evidence="8">
    <location>
        <begin position="223"/>
        <end position="224"/>
    </location>
    <ligand>
        <name>substrate</name>
    </ligand>
</feature>
<feature type="binding site" evidence="8">
    <location>
        <begin position="76"/>
        <end position="77"/>
    </location>
    <ligand>
        <name>substrate</name>
    </ligand>
</feature>
<dbReference type="PANTHER" id="PTHR31689">
    <property type="entry name" value="DIAMINOPIMELATE EPIMERASE, CHLOROPLASTIC"/>
    <property type="match status" value="1"/>
</dbReference>
<dbReference type="InterPro" id="IPR001653">
    <property type="entry name" value="DAP_epimerase_DapF"/>
</dbReference>
<comment type="function">
    <text evidence="8">Catalyzes the stereoinversion of LL-2,6-diaminopimelate (L,L-DAP) to meso-diaminopimelate (meso-DAP), a precursor of L-lysine and an essential component of the bacterial peptidoglycan.</text>
</comment>
<evidence type="ECO:0000313" key="11">
    <source>
        <dbReference type="Proteomes" id="UP000477488"/>
    </source>
</evidence>
<feature type="binding site" evidence="8">
    <location>
        <position position="172"/>
    </location>
    <ligand>
        <name>substrate</name>
    </ligand>
</feature>
<feature type="binding site" evidence="8">
    <location>
        <position position="15"/>
    </location>
    <ligand>
        <name>substrate</name>
    </ligand>
</feature>
<dbReference type="RefSeq" id="WP_154508285.1">
    <property type="nucleotide sequence ID" value="NZ_VUMH01000001.1"/>
</dbReference>
<dbReference type="PANTHER" id="PTHR31689:SF0">
    <property type="entry name" value="DIAMINOPIMELATE EPIMERASE"/>
    <property type="match status" value="1"/>
</dbReference>
<comment type="subcellular location">
    <subcellularLocation>
        <location evidence="8">Cytoplasm</location>
    </subcellularLocation>
</comment>
<evidence type="ECO:0000256" key="9">
    <source>
        <dbReference type="PROSITE-ProRule" id="PRU10125"/>
    </source>
</evidence>
<organism evidence="10 11">
    <name type="scientific">Desulfovibrio porci</name>
    <dbReference type="NCBI Taxonomy" id="2605782"/>
    <lineage>
        <taxon>Bacteria</taxon>
        <taxon>Pseudomonadati</taxon>
        <taxon>Thermodesulfobacteriota</taxon>
        <taxon>Desulfovibrionia</taxon>
        <taxon>Desulfovibrionales</taxon>
        <taxon>Desulfovibrionaceae</taxon>
        <taxon>Desulfovibrio</taxon>
    </lineage>
</organism>
<dbReference type="GO" id="GO:0005829">
    <property type="term" value="C:cytosol"/>
    <property type="evidence" value="ECO:0007669"/>
    <property type="project" value="TreeGrafter"/>
</dbReference>
<reference evidence="10 11" key="1">
    <citation type="submission" date="2019-09" db="EMBL/GenBank/DDBJ databases">
        <title>In-depth cultivation of the pig gut microbiome towards novel bacterial diversity and tailored functional studies.</title>
        <authorList>
            <person name="Wylensek D."/>
            <person name="Hitch T.C.A."/>
            <person name="Clavel T."/>
        </authorList>
    </citation>
    <scope>NUCLEOTIDE SEQUENCE [LARGE SCALE GENOMIC DNA]</scope>
    <source>
        <strain evidence="10 11">PG-178-WT-4</strain>
    </source>
</reference>
<accession>A0A6L5XHF4</accession>
<dbReference type="Gene3D" id="3.10.310.10">
    <property type="entry name" value="Diaminopimelate Epimerase, Chain A, domain 1"/>
    <property type="match status" value="2"/>
</dbReference>
<dbReference type="GO" id="GO:0009089">
    <property type="term" value="P:lysine biosynthetic process via diaminopimelate"/>
    <property type="evidence" value="ECO:0007669"/>
    <property type="project" value="UniProtKB-UniRule"/>
</dbReference>
<keyword evidence="11" id="KW-1185">Reference proteome</keyword>
<feature type="active site" description="Proton donor" evidence="8">
    <location>
        <position position="75"/>
    </location>
</feature>
<feature type="binding site" evidence="8">
    <location>
        <position position="66"/>
    </location>
    <ligand>
        <name>substrate</name>
    </ligand>
</feature>
<feature type="active site" description="Proton acceptor" evidence="8">
    <location>
        <position position="232"/>
    </location>
</feature>
<evidence type="ECO:0000256" key="4">
    <source>
        <dbReference type="ARBA" id="ARBA00022605"/>
    </source>
</evidence>
<proteinExistence type="inferred from homology"/>